<evidence type="ECO:0000313" key="2">
    <source>
        <dbReference type="EMBL" id="RMB60298.1"/>
    </source>
</evidence>
<dbReference type="EMBL" id="REFW01000002">
    <property type="protein sequence ID" value="RMB60298.1"/>
    <property type="molecule type" value="Genomic_DNA"/>
</dbReference>
<proteinExistence type="predicted"/>
<dbReference type="CDD" id="cd05399">
    <property type="entry name" value="NT_Rel-Spo_like"/>
    <property type="match status" value="1"/>
</dbReference>
<gene>
    <name evidence="2" type="ORF">EAX62_09220</name>
</gene>
<accession>A0A3M0G707</accession>
<reference evidence="2 3" key="1">
    <citation type="submission" date="2018-10" db="EMBL/GenBank/DDBJ databases">
        <title>Tessaracoccus antarcticuss sp. nov., isolated from sediment.</title>
        <authorList>
            <person name="Zhou L.Y."/>
            <person name="Du Z.J."/>
        </authorList>
    </citation>
    <scope>NUCLEOTIDE SEQUENCE [LARGE SCALE GENOMIC DNA]</scope>
    <source>
        <strain evidence="2 3">JDX10</strain>
    </source>
</reference>
<dbReference type="Proteomes" id="UP000275256">
    <property type="component" value="Unassembled WGS sequence"/>
</dbReference>
<dbReference type="OrthoDB" id="9789634at2"/>
<dbReference type="InterPro" id="IPR007685">
    <property type="entry name" value="RelA_SpoT"/>
</dbReference>
<dbReference type="Gene3D" id="3.30.460.10">
    <property type="entry name" value="Beta Polymerase, domain 2"/>
    <property type="match status" value="1"/>
</dbReference>
<dbReference type="PANTHER" id="PTHR47837">
    <property type="entry name" value="GTP PYROPHOSPHOKINASE YJBM"/>
    <property type="match status" value="1"/>
</dbReference>
<dbReference type="InterPro" id="IPR043519">
    <property type="entry name" value="NT_sf"/>
</dbReference>
<dbReference type="AlphaFoldDB" id="A0A3M0G707"/>
<organism evidence="2 3">
    <name type="scientific">Tessaracoccus antarcticus</name>
    <dbReference type="NCBI Taxonomy" id="2479848"/>
    <lineage>
        <taxon>Bacteria</taxon>
        <taxon>Bacillati</taxon>
        <taxon>Actinomycetota</taxon>
        <taxon>Actinomycetes</taxon>
        <taxon>Propionibacteriales</taxon>
        <taxon>Propionibacteriaceae</taxon>
        <taxon>Tessaracoccus</taxon>
    </lineage>
</organism>
<feature type="domain" description="RelA/SpoT" evidence="1">
    <location>
        <begin position="36"/>
        <end position="159"/>
    </location>
</feature>
<dbReference type="SMART" id="SM00954">
    <property type="entry name" value="RelA_SpoT"/>
    <property type="match status" value="1"/>
</dbReference>
<dbReference type="SUPFAM" id="SSF81301">
    <property type="entry name" value="Nucleotidyltransferase"/>
    <property type="match status" value="1"/>
</dbReference>
<dbReference type="InterPro" id="IPR052366">
    <property type="entry name" value="GTP_Pyrophosphokinase"/>
</dbReference>
<evidence type="ECO:0000313" key="3">
    <source>
        <dbReference type="Proteomes" id="UP000275256"/>
    </source>
</evidence>
<sequence>MLQYQFAVSEVTTKISILREEFRLLHDYNPIEHVGSRLKTPESIISKVARKGCAPSFETIRAEITDIAGVRVTCSFTSDVYRLFEMLTTQSDITVHTVKDYIEHPKPNGYRSLHALVEVPVFLSDSVEHVMVEIQFRTIAMDFWASTEHKIYYKYQSTPPPDVLAQLTEAAETAHRLDSLMEELHRQVHAAGSPPGVPDNYLVPTDAVLERLLHIRTVAPDDRD</sequence>
<evidence type="ECO:0000259" key="1">
    <source>
        <dbReference type="SMART" id="SM00954"/>
    </source>
</evidence>
<dbReference type="PANTHER" id="PTHR47837:SF2">
    <property type="entry name" value="GTP PYROPHOSPHOKINASE YWAC"/>
    <property type="match status" value="1"/>
</dbReference>
<dbReference type="Pfam" id="PF04607">
    <property type="entry name" value="RelA_SpoT"/>
    <property type="match status" value="1"/>
</dbReference>
<protein>
    <submittedName>
        <fullName evidence="2">GTP pyrophosphokinase family protein</fullName>
    </submittedName>
</protein>
<dbReference type="Gene3D" id="1.10.287.860">
    <property type="entry name" value="Nucleotidyltransferase"/>
    <property type="match status" value="1"/>
</dbReference>
<name>A0A3M0G707_9ACTN</name>
<keyword evidence="3" id="KW-1185">Reference proteome</keyword>
<comment type="caution">
    <text evidence="2">The sequence shown here is derived from an EMBL/GenBank/DDBJ whole genome shotgun (WGS) entry which is preliminary data.</text>
</comment>
<dbReference type="GO" id="GO:0015969">
    <property type="term" value="P:guanosine tetraphosphate metabolic process"/>
    <property type="evidence" value="ECO:0007669"/>
    <property type="project" value="InterPro"/>
</dbReference>
<keyword evidence="2" id="KW-0418">Kinase</keyword>
<keyword evidence="2" id="KW-0808">Transferase</keyword>
<dbReference type="GO" id="GO:0016301">
    <property type="term" value="F:kinase activity"/>
    <property type="evidence" value="ECO:0007669"/>
    <property type="project" value="UniProtKB-KW"/>
</dbReference>